<dbReference type="PANTHER" id="PTHR30011:SF16">
    <property type="entry name" value="C2H2 FINGER DOMAIN TRANSCRIPTION FACTOR (EUROFUNG)-RELATED"/>
    <property type="match status" value="1"/>
</dbReference>
<organism evidence="6 7">
    <name type="scientific">Nocardia rhamnosiphila</name>
    <dbReference type="NCBI Taxonomy" id="426716"/>
    <lineage>
        <taxon>Bacteria</taxon>
        <taxon>Bacillati</taxon>
        <taxon>Actinomycetota</taxon>
        <taxon>Actinomycetes</taxon>
        <taxon>Mycobacteriales</taxon>
        <taxon>Nocardiaceae</taxon>
        <taxon>Nocardia</taxon>
    </lineage>
</organism>
<dbReference type="Gene3D" id="3.20.20.30">
    <property type="entry name" value="Luciferase-like domain"/>
    <property type="match status" value="1"/>
</dbReference>
<dbReference type="RefSeq" id="WP_030519053.1">
    <property type="nucleotide sequence ID" value="NZ_JBEYBD010000002.1"/>
</dbReference>
<comment type="caution">
    <text evidence="6">The sequence shown here is derived from an EMBL/GenBank/DDBJ whole genome shotgun (WGS) entry which is preliminary data.</text>
</comment>
<dbReference type="EMBL" id="JBEYBF010000001">
    <property type="protein sequence ID" value="MEU1950586.1"/>
    <property type="molecule type" value="Genomic_DNA"/>
</dbReference>
<dbReference type="NCBIfam" id="TIGR03619">
    <property type="entry name" value="F420_Rv2161c"/>
    <property type="match status" value="1"/>
</dbReference>
<gene>
    <name evidence="6" type="ORF">ABZ510_01875</name>
</gene>
<name>A0ABV2WI83_9NOCA</name>
<dbReference type="Proteomes" id="UP001550628">
    <property type="component" value="Unassembled WGS sequence"/>
</dbReference>
<accession>A0ABV2WI83</accession>
<dbReference type="EC" id="1.-.-.-" evidence="6"/>
<dbReference type="InterPro" id="IPR011251">
    <property type="entry name" value="Luciferase-like_dom"/>
</dbReference>
<dbReference type="SUPFAM" id="SSF51679">
    <property type="entry name" value="Bacterial luciferase-like"/>
    <property type="match status" value="1"/>
</dbReference>
<evidence type="ECO:0000313" key="6">
    <source>
        <dbReference type="EMBL" id="MEU1950586.1"/>
    </source>
</evidence>
<reference evidence="6 7" key="1">
    <citation type="submission" date="2024-06" db="EMBL/GenBank/DDBJ databases">
        <title>The Natural Products Discovery Center: Release of the First 8490 Sequenced Strains for Exploring Actinobacteria Biosynthetic Diversity.</title>
        <authorList>
            <person name="Kalkreuter E."/>
            <person name="Kautsar S.A."/>
            <person name="Yang D."/>
            <person name="Bader C.D."/>
            <person name="Teijaro C.N."/>
            <person name="Fluegel L."/>
            <person name="Davis C.M."/>
            <person name="Simpson J.R."/>
            <person name="Lauterbach L."/>
            <person name="Steele A.D."/>
            <person name="Gui C."/>
            <person name="Meng S."/>
            <person name="Li G."/>
            <person name="Viehrig K."/>
            <person name="Ye F."/>
            <person name="Su P."/>
            <person name="Kiefer A.F."/>
            <person name="Nichols A."/>
            <person name="Cepeda A.J."/>
            <person name="Yan W."/>
            <person name="Fan B."/>
            <person name="Jiang Y."/>
            <person name="Adhikari A."/>
            <person name="Zheng C.-J."/>
            <person name="Schuster L."/>
            <person name="Cowan T.M."/>
            <person name="Smanski M.J."/>
            <person name="Chevrette M.G."/>
            <person name="De Carvalho L.P.S."/>
            <person name="Shen B."/>
        </authorList>
    </citation>
    <scope>NUCLEOTIDE SEQUENCE [LARGE SCALE GENOMIC DNA]</scope>
    <source>
        <strain evidence="6 7">NPDC019708</strain>
    </source>
</reference>
<dbReference type="GeneID" id="96243127"/>
<evidence type="ECO:0000259" key="5">
    <source>
        <dbReference type="Pfam" id="PF00296"/>
    </source>
</evidence>
<dbReference type="PANTHER" id="PTHR30011">
    <property type="entry name" value="ALKANESULFONATE MONOOXYGENASE-RELATED"/>
    <property type="match status" value="1"/>
</dbReference>
<feature type="domain" description="Luciferase-like" evidence="5">
    <location>
        <begin position="1"/>
        <end position="205"/>
    </location>
</feature>
<evidence type="ECO:0000256" key="4">
    <source>
        <dbReference type="ARBA" id="ARBA00023033"/>
    </source>
</evidence>
<protein>
    <submittedName>
        <fullName evidence="6">TIGR03619 family F420-dependent LLM class oxidoreductase</fullName>
        <ecNumber evidence="6">1.-.-.-</ecNumber>
    </submittedName>
</protein>
<sequence>MRVGLSTPIVVRTPGTASPWESGGGTAELVRIAELADELGFDHLTCSEHIAVPAADTATRGSAYWDPLATLSYLAARTGRIRLATSVVVLGYHHPLALAKRYGTLDRLSGGRVVLGVGVGSLEAEFALLRAEWPDRGAAADRALEQLRAAWGRREVGDFVVDPPATSTTAPLWIGGRTRRSLRRAVTLGVGWVPFGLSADTLAAHLAAVPPPPGFEVVLSPGRALDPLADSAGTRRRLTRLRDIGATVAGCALRATDIDHYCEQLTALHEIAEPL</sequence>
<dbReference type="InterPro" id="IPR019921">
    <property type="entry name" value="Lucif-like_OxRdtase_Rv2161c"/>
</dbReference>
<keyword evidence="4" id="KW-0503">Monooxygenase</keyword>
<keyword evidence="1" id="KW-0285">Flavoprotein</keyword>
<dbReference type="Pfam" id="PF00296">
    <property type="entry name" value="Bac_luciferase"/>
    <property type="match status" value="1"/>
</dbReference>
<evidence type="ECO:0000256" key="3">
    <source>
        <dbReference type="ARBA" id="ARBA00023002"/>
    </source>
</evidence>
<dbReference type="GO" id="GO:0016491">
    <property type="term" value="F:oxidoreductase activity"/>
    <property type="evidence" value="ECO:0007669"/>
    <property type="project" value="UniProtKB-KW"/>
</dbReference>
<keyword evidence="2" id="KW-0288">FMN</keyword>
<evidence type="ECO:0000256" key="2">
    <source>
        <dbReference type="ARBA" id="ARBA00022643"/>
    </source>
</evidence>
<proteinExistence type="predicted"/>
<dbReference type="InterPro" id="IPR036661">
    <property type="entry name" value="Luciferase-like_sf"/>
</dbReference>
<keyword evidence="7" id="KW-1185">Reference proteome</keyword>
<evidence type="ECO:0000313" key="7">
    <source>
        <dbReference type="Proteomes" id="UP001550628"/>
    </source>
</evidence>
<dbReference type="InterPro" id="IPR051260">
    <property type="entry name" value="Diverse_substr_monoxygenases"/>
</dbReference>
<evidence type="ECO:0000256" key="1">
    <source>
        <dbReference type="ARBA" id="ARBA00022630"/>
    </source>
</evidence>
<keyword evidence="3 6" id="KW-0560">Oxidoreductase</keyword>